<comment type="caution">
    <text evidence="2">The sequence shown here is derived from an EMBL/GenBank/DDBJ whole genome shotgun (WGS) entry which is preliminary data.</text>
</comment>
<evidence type="ECO:0000313" key="3">
    <source>
        <dbReference type="Proteomes" id="UP001201397"/>
    </source>
</evidence>
<gene>
    <name evidence="2" type="ORF">L4H06_05850</name>
</gene>
<feature type="chain" id="PRO_5043319039" evidence="1">
    <location>
        <begin position="21"/>
        <end position="147"/>
    </location>
</feature>
<dbReference type="EMBL" id="JAKKDL010000005">
    <property type="protein sequence ID" value="MCF7529743.1"/>
    <property type="molecule type" value="Genomic_DNA"/>
</dbReference>
<keyword evidence="1" id="KW-0732">Signal</keyword>
<organism evidence="2 3">
    <name type="scientific">Neisseria lisongii</name>
    <dbReference type="NCBI Taxonomy" id="2912188"/>
    <lineage>
        <taxon>Bacteria</taxon>
        <taxon>Pseudomonadati</taxon>
        <taxon>Pseudomonadota</taxon>
        <taxon>Betaproteobacteria</taxon>
        <taxon>Neisseriales</taxon>
        <taxon>Neisseriaceae</taxon>
        <taxon>Neisseria</taxon>
    </lineage>
</organism>
<proteinExistence type="predicted"/>
<sequence length="147" mass="17235">MKKTLLLSLITLALAQPAFATNWVRIGDNNLTMGNSKVTQWYDSDSVRYDYVTFKDNYKTRYVQVKAAIRFNPARYNNTYGLYVDEEQDIVNISCSPLQKYRLMNYQSLTFWKNDKMIFNQKLPSNLEWETYGNTSLASDLYDTLCN</sequence>
<reference evidence="2" key="1">
    <citation type="submission" date="2022-01" db="EMBL/GenBank/DDBJ databases">
        <title>Neisseria sp. ZJ104.</title>
        <authorList>
            <person name="Yang C."/>
        </authorList>
    </citation>
    <scope>NUCLEOTIDE SEQUENCE</scope>
    <source>
        <strain evidence="2">ZJ104</strain>
    </source>
</reference>
<protein>
    <submittedName>
        <fullName evidence="2">Uncharacterized protein</fullName>
    </submittedName>
</protein>
<evidence type="ECO:0000313" key="2">
    <source>
        <dbReference type="EMBL" id="MCF7529743.1"/>
    </source>
</evidence>
<evidence type="ECO:0000256" key="1">
    <source>
        <dbReference type="SAM" id="SignalP"/>
    </source>
</evidence>
<dbReference type="Proteomes" id="UP001201397">
    <property type="component" value="Unassembled WGS sequence"/>
</dbReference>
<name>A0AAW5AP81_9NEIS</name>
<feature type="signal peptide" evidence="1">
    <location>
        <begin position="1"/>
        <end position="20"/>
    </location>
</feature>
<dbReference type="AlphaFoldDB" id="A0AAW5AP81"/>
<accession>A0AAW5AP81</accession>
<dbReference type="RefSeq" id="WP_237092747.1">
    <property type="nucleotide sequence ID" value="NZ_JAKKDL010000005.1"/>
</dbReference>